<sequence>MVNGGLLASEQAQKNRPSMMRAVFVASIASALGRFVQIKGVVQRLNRQFHVLAIHKHRDLDL</sequence>
<organism evidence="1 2">
    <name type="scientific">Cognatishimia maritima</name>
    <dbReference type="NCBI Taxonomy" id="870908"/>
    <lineage>
        <taxon>Bacteria</taxon>
        <taxon>Pseudomonadati</taxon>
        <taxon>Pseudomonadota</taxon>
        <taxon>Alphaproteobacteria</taxon>
        <taxon>Rhodobacterales</taxon>
        <taxon>Paracoccaceae</taxon>
        <taxon>Cognatishimia</taxon>
    </lineage>
</organism>
<proteinExistence type="predicted"/>
<gene>
    <name evidence="1" type="ORF">SAMN04488044_3138</name>
</gene>
<accession>A0A1M5VET3</accession>
<name>A0A1M5VET3_9RHOB</name>
<evidence type="ECO:0000313" key="2">
    <source>
        <dbReference type="Proteomes" id="UP000184211"/>
    </source>
</evidence>
<dbReference type="Proteomes" id="UP000184211">
    <property type="component" value="Unassembled WGS sequence"/>
</dbReference>
<reference evidence="2" key="1">
    <citation type="submission" date="2016-11" db="EMBL/GenBank/DDBJ databases">
        <authorList>
            <person name="Varghese N."/>
            <person name="Submissions S."/>
        </authorList>
    </citation>
    <scope>NUCLEOTIDE SEQUENCE [LARGE SCALE GENOMIC DNA]</scope>
    <source>
        <strain evidence="2">DSM 28223</strain>
    </source>
</reference>
<dbReference type="EMBL" id="FQWM01000008">
    <property type="protein sequence ID" value="SHH73614.1"/>
    <property type="molecule type" value="Genomic_DNA"/>
</dbReference>
<keyword evidence="2" id="KW-1185">Reference proteome</keyword>
<protein>
    <submittedName>
        <fullName evidence="1">Uncharacterized protein</fullName>
    </submittedName>
</protein>
<evidence type="ECO:0000313" key="1">
    <source>
        <dbReference type="EMBL" id="SHH73614.1"/>
    </source>
</evidence>
<dbReference type="AlphaFoldDB" id="A0A1M5VET3"/>